<organism evidence="1 2">
    <name type="scientific">Streptomyces zagrosensis</name>
    <dbReference type="NCBI Taxonomy" id="1042984"/>
    <lineage>
        <taxon>Bacteria</taxon>
        <taxon>Bacillati</taxon>
        <taxon>Actinomycetota</taxon>
        <taxon>Actinomycetes</taxon>
        <taxon>Kitasatosporales</taxon>
        <taxon>Streptomycetaceae</taxon>
        <taxon>Streptomyces</taxon>
    </lineage>
</organism>
<name>A0A7W9Q639_9ACTN</name>
<gene>
    <name evidence="1" type="ORF">FHS42_001281</name>
</gene>
<comment type="caution">
    <text evidence="1">The sequence shown here is derived from an EMBL/GenBank/DDBJ whole genome shotgun (WGS) entry which is preliminary data.</text>
</comment>
<evidence type="ECO:0000313" key="2">
    <source>
        <dbReference type="Proteomes" id="UP000588098"/>
    </source>
</evidence>
<reference evidence="1 2" key="1">
    <citation type="submission" date="2020-08" db="EMBL/GenBank/DDBJ databases">
        <title>Genomic Encyclopedia of Type Strains, Phase III (KMG-III): the genomes of soil and plant-associated and newly described type strains.</title>
        <authorList>
            <person name="Whitman W."/>
        </authorList>
    </citation>
    <scope>NUCLEOTIDE SEQUENCE [LARGE SCALE GENOMIC DNA]</scope>
    <source>
        <strain evidence="1 2">CECT 8305</strain>
    </source>
</reference>
<sequence>MLLRRMPLPSDPMLWVDKMPQIAIELGAPLGELQCVRNVLLVRTESGQP</sequence>
<dbReference type="AlphaFoldDB" id="A0A7W9Q639"/>
<dbReference type="EMBL" id="JACHJL010000002">
    <property type="protein sequence ID" value="MBB5934255.1"/>
    <property type="molecule type" value="Genomic_DNA"/>
</dbReference>
<evidence type="ECO:0000313" key="1">
    <source>
        <dbReference type="EMBL" id="MBB5934255.1"/>
    </source>
</evidence>
<dbReference type="Proteomes" id="UP000588098">
    <property type="component" value="Unassembled WGS sequence"/>
</dbReference>
<protein>
    <submittedName>
        <fullName evidence="1">Uncharacterized protein</fullName>
    </submittedName>
</protein>
<proteinExistence type="predicted"/>
<keyword evidence="2" id="KW-1185">Reference proteome</keyword>
<accession>A0A7W9Q639</accession>